<dbReference type="GO" id="GO:0008270">
    <property type="term" value="F:zinc ion binding"/>
    <property type="evidence" value="ECO:0007669"/>
    <property type="project" value="UniProtKB-KW"/>
</dbReference>
<reference evidence="3 4" key="1">
    <citation type="journal article" date="2024" name="BMC Genomics">
        <title>De novo assembly and annotation of Popillia japonica's genome with initial clues to its potential as an invasive pest.</title>
        <authorList>
            <person name="Cucini C."/>
            <person name="Boschi S."/>
            <person name="Funari R."/>
            <person name="Cardaioli E."/>
            <person name="Iannotti N."/>
            <person name="Marturano G."/>
            <person name="Paoli F."/>
            <person name="Bruttini M."/>
            <person name="Carapelli A."/>
            <person name="Frati F."/>
            <person name="Nardi F."/>
        </authorList>
    </citation>
    <scope>NUCLEOTIDE SEQUENCE [LARGE SCALE GENOMIC DNA]</scope>
    <source>
        <strain evidence="3">DMR45628</strain>
    </source>
</reference>
<evidence type="ECO:0000313" key="3">
    <source>
        <dbReference type="EMBL" id="KAK9747147.1"/>
    </source>
</evidence>
<protein>
    <submittedName>
        <fullName evidence="3">Zinc finger, C2H2 type</fullName>
    </submittedName>
</protein>
<sequence length="136" mass="16530">MNCGRSYKRKAHLARHQKYECGKMPIFHCSICNYKCHRRDAMRQHLLSKKHENKSTNYYNFSDNENYSCPTCRKMYKHLGNLTRHQKYECGKRAEFQCPFCNYKCHRKDVLKVHLKNTKKHQHVDFQTILCYDSKF</sequence>
<dbReference type="Gene3D" id="3.30.160.60">
    <property type="entry name" value="Classic Zinc Finger"/>
    <property type="match status" value="2"/>
</dbReference>
<dbReference type="Proteomes" id="UP001458880">
    <property type="component" value="Unassembled WGS sequence"/>
</dbReference>
<dbReference type="Pfam" id="PF12874">
    <property type="entry name" value="zf-met"/>
    <property type="match status" value="1"/>
</dbReference>
<keyword evidence="1" id="KW-0862">Zinc</keyword>
<comment type="caution">
    <text evidence="3">The sequence shown here is derived from an EMBL/GenBank/DDBJ whole genome shotgun (WGS) entry which is preliminary data.</text>
</comment>
<keyword evidence="1" id="KW-0479">Metal-binding</keyword>
<evidence type="ECO:0000313" key="4">
    <source>
        <dbReference type="Proteomes" id="UP001458880"/>
    </source>
</evidence>
<name>A0AAW1MM08_POPJA</name>
<accession>A0AAW1MM08</accession>
<feature type="domain" description="C2H2-type" evidence="2">
    <location>
        <begin position="67"/>
        <end position="94"/>
    </location>
</feature>
<gene>
    <name evidence="3" type="ORF">QE152_g5513</name>
</gene>
<evidence type="ECO:0000259" key="2">
    <source>
        <dbReference type="PROSITE" id="PS50157"/>
    </source>
</evidence>
<dbReference type="EMBL" id="JASPKY010000033">
    <property type="protein sequence ID" value="KAK9747147.1"/>
    <property type="molecule type" value="Genomic_DNA"/>
</dbReference>
<evidence type="ECO:0000256" key="1">
    <source>
        <dbReference type="PROSITE-ProRule" id="PRU00042"/>
    </source>
</evidence>
<dbReference type="AlphaFoldDB" id="A0AAW1MM08"/>
<dbReference type="InterPro" id="IPR036236">
    <property type="entry name" value="Znf_C2H2_sf"/>
</dbReference>
<feature type="domain" description="C2H2-type" evidence="2">
    <location>
        <begin position="1"/>
        <end position="25"/>
    </location>
</feature>
<organism evidence="3 4">
    <name type="scientific">Popillia japonica</name>
    <name type="common">Japanese beetle</name>
    <dbReference type="NCBI Taxonomy" id="7064"/>
    <lineage>
        <taxon>Eukaryota</taxon>
        <taxon>Metazoa</taxon>
        <taxon>Ecdysozoa</taxon>
        <taxon>Arthropoda</taxon>
        <taxon>Hexapoda</taxon>
        <taxon>Insecta</taxon>
        <taxon>Pterygota</taxon>
        <taxon>Neoptera</taxon>
        <taxon>Endopterygota</taxon>
        <taxon>Coleoptera</taxon>
        <taxon>Polyphaga</taxon>
        <taxon>Scarabaeiformia</taxon>
        <taxon>Scarabaeidae</taxon>
        <taxon>Rutelinae</taxon>
        <taxon>Popillia</taxon>
    </lineage>
</organism>
<dbReference type="PROSITE" id="PS50157">
    <property type="entry name" value="ZINC_FINGER_C2H2_2"/>
    <property type="match status" value="2"/>
</dbReference>
<proteinExistence type="predicted"/>
<dbReference type="SMART" id="SM00355">
    <property type="entry name" value="ZnF_C2H2"/>
    <property type="match status" value="3"/>
</dbReference>
<dbReference type="Pfam" id="PF00096">
    <property type="entry name" value="zf-C2H2"/>
    <property type="match status" value="2"/>
</dbReference>
<keyword evidence="1" id="KW-0863">Zinc-finger</keyword>
<dbReference type="InterPro" id="IPR013087">
    <property type="entry name" value="Znf_C2H2_type"/>
</dbReference>
<dbReference type="SUPFAM" id="SSF57667">
    <property type="entry name" value="beta-beta-alpha zinc fingers"/>
    <property type="match status" value="2"/>
</dbReference>
<keyword evidence="4" id="KW-1185">Reference proteome</keyword>